<proteinExistence type="predicted"/>
<accession>A0ABX1KE46</accession>
<comment type="caution">
    <text evidence="1">The sequence shown here is derived from an EMBL/GenBank/DDBJ whole genome shotgun (WGS) entry which is preliminary data.</text>
</comment>
<dbReference type="Proteomes" id="UP001429745">
    <property type="component" value="Unassembled WGS sequence"/>
</dbReference>
<name>A0ABX1KE46_9MICO</name>
<gene>
    <name evidence="1" type="ORF">HF576_15100</name>
</gene>
<reference evidence="1 2" key="1">
    <citation type="submission" date="2020-04" db="EMBL/GenBank/DDBJ databases">
        <title>CFH 90308 Microbacterium sp.</title>
        <authorList>
            <person name="Nie G."/>
            <person name="Ming H."/>
            <person name="Xia T."/>
        </authorList>
    </citation>
    <scope>NUCLEOTIDE SEQUENCE [LARGE SCALE GENOMIC DNA]</scope>
    <source>
        <strain evidence="1 2">CFH 90308</strain>
    </source>
</reference>
<dbReference type="EMBL" id="JABACI010000004">
    <property type="protein sequence ID" value="NLP85174.1"/>
    <property type="molecule type" value="Genomic_DNA"/>
</dbReference>
<evidence type="ECO:0000313" key="1">
    <source>
        <dbReference type="EMBL" id="NLP85174.1"/>
    </source>
</evidence>
<protein>
    <submittedName>
        <fullName evidence="1">Uncharacterized protein</fullName>
    </submittedName>
</protein>
<organism evidence="1 2">
    <name type="scientific">Microbacterium salsuginis</name>
    <dbReference type="NCBI Taxonomy" id="2722803"/>
    <lineage>
        <taxon>Bacteria</taxon>
        <taxon>Bacillati</taxon>
        <taxon>Actinomycetota</taxon>
        <taxon>Actinomycetes</taxon>
        <taxon>Micrococcales</taxon>
        <taxon>Microbacteriaceae</taxon>
        <taxon>Microbacterium</taxon>
    </lineage>
</organism>
<sequence length="223" mass="24597">MAILRLTSITCQGQAETFTDELYVTFNGTKRSLPNMTKGQTKLLGDEFIFEGTRQLSLFENDGDHWYDRDDFIAAHMITESPGDASLEFATNSGNAAGARYTLGVRVGEPSGTVVLRLRSITCVEQAETFTDELYVTFNGTKRSLPNMTKGQTLPLSDEFRFVGSRDLSLFENDGDHWYDRDDFIAKRTISTSPVDGTFEFVASSGNAKGAHYSLSLSVSPAP</sequence>
<dbReference type="RefSeq" id="WP_168913606.1">
    <property type="nucleotide sequence ID" value="NZ_JABACI010000004.1"/>
</dbReference>
<evidence type="ECO:0000313" key="2">
    <source>
        <dbReference type="Proteomes" id="UP001429745"/>
    </source>
</evidence>
<keyword evidence="2" id="KW-1185">Reference proteome</keyword>